<protein>
    <submittedName>
        <fullName evidence="2">Uncharacterized protein</fullName>
    </submittedName>
</protein>
<keyword evidence="1" id="KW-0472">Membrane</keyword>
<reference evidence="2 3" key="1">
    <citation type="journal article" date="2018" name="Evol. Lett.">
        <title>Horizontal gene cluster transfer increased hallucinogenic mushroom diversity.</title>
        <authorList>
            <person name="Reynolds H.T."/>
            <person name="Vijayakumar V."/>
            <person name="Gluck-Thaler E."/>
            <person name="Korotkin H.B."/>
            <person name="Matheny P.B."/>
            <person name="Slot J.C."/>
        </authorList>
    </citation>
    <scope>NUCLEOTIDE SEQUENCE [LARGE SCALE GENOMIC DNA]</scope>
    <source>
        <strain evidence="2 3">2631</strain>
    </source>
</reference>
<feature type="transmembrane region" description="Helical" evidence="1">
    <location>
        <begin position="51"/>
        <end position="72"/>
    </location>
</feature>
<dbReference type="STRING" id="93625.A0A409X5C6"/>
<dbReference type="Gene3D" id="1.25.40.570">
    <property type="match status" value="1"/>
</dbReference>
<organism evidence="2 3">
    <name type="scientific">Psilocybe cyanescens</name>
    <dbReference type="NCBI Taxonomy" id="93625"/>
    <lineage>
        <taxon>Eukaryota</taxon>
        <taxon>Fungi</taxon>
        <taxon>Dikarya</taxon>
        <taxon>Basidiomycota</taxon>
        <taxon>Agaricomycotina</taxon>
        <taxon>Agaricomycetes</taxon>
        <taxon>Agaricomycetidae</taxon>
        <taxon>Agaricales</taxon>
        <taxon>Agaricineae</taxon>
        <taxon>Strophariaceae</taxon>
        <taxon>Psilocybe</taxon>
    </lineage>
</organism>
<sequence length="135" mass="14977">MSTTDVTIPVNVQEGIIGANLNSSTLLNVLMVAEKTSYSTNHRIVLSPMSLLYLLCFSEFIVQWYFLNWVIVSNGDTRESIFLETVGGGPPWIFTSLASSHTAANIIYCPPSLQVQLDLQSGILHAEEKDYNTTY</sequence>
<keyword evidence="1" id="KW-1133">Transmembrane helix</keyword>
<evidence type="ECO:0000256" key="1">
    <source>
        <dbReference type="SAM" id="Phobius"/>
    </source>
</evidence>
<accession>A0A409X5C6</accession>
<dbReference type="EMBL" id="NHYD01002602">
    <property type="protein sequence ID" value="PPQ85904.1"/>
    <property type="molecule type" value="Genomic_DNA"/>
</dbReference>
<evidence type="ECO:0000313" key="2">
    <source>
        <dbReference type="EMBL" id="PPQ85904.1"/>
    </source>
</evidence>
<dbReference type="Proteomes" id="UP000283269">
    <property type="component" value="Unassembled WGS sequence"/>
</dbReference>
<keyword evidence="3" id="KW-1185">Reference proteome</keyword>
<dbReference type="OrthoDB" id="1418352at2759"/>
<dbReference type="InParanoid" id="A0A409X5C6"/>
<comment type="caution">
    <text evidence="2">The sequence shown here is derived from an EMBL/GenBank/DDBJ whole genome shotgun (WGS) entry which is preliminary data.</text>
</comment>
<proteinExistence type="predicted"/>
<name>A0A409X5C6_PSICY</name>
<keyword evidence="1" id="KW-0812">Transmembrane</keyword>
<gene>
    <name evidence="2" type="ORF">CVT25_014750</name>
</gene>
<dbReference type="AlphaFoldDB" id="A0A409X5C6"/>
<evidence type="ECO:0000313" key="3">
    <source>
        <dbReference type="Proteomes" id="UP000283269"/>
    </source>
</evidence>